<dbReference type="EMBL" id="WSLF01000003">
    <property type="protein sequence ID" value="KAE9635534.1"/>
    <property type="molecule type" value="Genomic_DNA"/>
</dbReference>
<dbReference type="RefSeq" id="WP_158739781.1">
    <property type="nucleotide sequence ID" value="NZ_JAFBEP010000001.1"/>
</dbReference>
<dbReference type="InterPro" id="IPR014722">
    <property type="entry name" value="Rib_uL2_dom2"/>
</dbReference>
<evidence type="ECO:0000256" key="1">
    <source>
        <dbReference type="ARBA" id="ARBA00022980"/>
    </source>
</evidence>
<keyword evidence="4" id="KW-1185">Reference proteome</keyword>
<keyword evidence="2" id="KW-0687">Ribonucleoprotein</keyword>
<dbReference type="InterPro" id="IPR041985">
    <property type="entry name" value="Ribosomal_eL14_KOW"/>
</dbReference>
<dbReference type="AlphaFoldDB" id="A0A7C8HFE1"/>
<dbReference type="GO" id="GO:0005840">
    <property type="term" value="C:ribosome"/>
    <property type="evidence" value="ECO:0007669"/>
    <property type="project" value="UniProtKB-KW"/>
</dbReference>
<reference evidence="3 4" key="1">
    <citation type="submission" date="2019-12" db="EMBL/GenBank/DDBJ databases">
        <title>Defluviitalea raffinosedens, isolated from a biogas fermenter, genome sequencing and characterization.</title>
        <authorList>
            <person name="Rettenmaier R."/>
            <person name="Schneider M."/>
            <person name="Neuhaus K."/>
            <person name="Liebl W."/>
            <person name="Zverlov V."/>
        </authorList>
    </citation>
    <scope>NUCLEOTIDE SEQUENCE [LARGE SCALE GENOMIC DNA]</scope>
    <source>
        <strain evidence="3 4">249c-K6</strain>
    </source>
</reference>
<protein>
    <submittedName>
        <fullName evidence="3">RNA-binding protein</fullName>
    </submittedName>
</protein>
<gene>
    <name evidence="3" type="ORF">GND95_05150</name>
</gene>
<dbReference type="InterPro" id="IPR008991">
    <property type="entry name" value="Translation_prot_SH3-like_sf"/>
</dbReference>
<dbReference type="SUPFAM" id="SSF50104">
    <property type="entry name" value="Translation proteins SH3-like domain"/>
    <property type="match status" value="1"/>
</dbReference>
<organism evidence="3 4">
    <name type="scientific">Defluviitalea raffinosedens</name>
    <dbReference type="NCBI Taxonomy" id="1450156"/>
    <lineage>
        <taxon>Bacteria</taxon>
        <taxon>Bacillati</taxon>
        <taxon>Bacillota</taxon>
        <taxon>Clostridia</taxon>
        <taxon>Lachnospirales</taxon>
        <taxon>Defluviitaleaceae</taxon>
        <taxon>Defluviitalea</taxon>
    </lineage>
</organism>
<dbReference type="GO" id="GO:1990904">
    <property type="term" value="C:ribonucleoprotein complex"/>
    <property type="evidence" value="ECO:0007669"/>
    <property type="project" value="UniProtKB-KW"/>
</dbReference>
<accession>A0A7C8HFE1</accession>
<dbReference type="CDD" id="cd06088">
    <property type="entry name" value="KOW_RPL14"/>
    <property type="match status" value="1"/>
</dbReference>
<dbReference type="OrthoDB" id="1683515at2"/>
<proteinExistence type="predicted"/>
<sequence>MNEYTIGQVVFSKSGRDKGRPFIIVKVEHPYLYLVDGDLRKLEKPKKKKMMHVQKTHDVIEDIKTKLEEGIGLKDADIRKALRSYYPSSPKAINEEA</sequence>
<name>A0A7C8HFE1_9FIRM</name>
<evidence type="ECO:0000313" key="3">
    <source>
        <dbReference type="EMBL" id="KAE9635534.1"/>
    </source>
</evidence>
<keyword evidence="1" id="KW-0689">Ribosomal protein</keyword>
<comment type="caution">
    <text evidence="3">The sequence shown here is derived from an EMBL/GenBank/DDBJ whole genome shotgun (WGS) entry which is preliminary data.</text>
</comment>
<evidence type="ECO:0000313" key="4">
    <source>
        <dbReference type="Proteomes" id="UP000483018"/>
    </source>
</evidence>
<evidence type="ECO:0000256" key="2">
    <source>
        <dbReference type="ARBA" id="ARBA00023274"/>
    </source>
</evidence>
<dbReference type="Gene3D" id="2.30.30.30">
    <property type="match status" value="1"/>
</dbReference>
<dbReference type="Proteomes" id="UP000483018">
    <property type="component" value="Unassembled WGS sequence"/>
</dbReference>